<dbReference type="InParanoid" id="F5Y6Q0"/>
<dbReference type="EC" id="2.3.1.39" evidence="1 6"/>
<dbReference type="STRING" id="545695.TREAZ_1220"/>
<keyword evidence="4 6" id="KW-0012">Acyltransferase</keyword>
<reference evidence="10" key="1">
    <citation type="submission" date="2009-12" db="EMBL/GenBank/DDBJ databases">
        <title>Complete sequence of Treponema azotonutricium strain ZAS-9.</title>
        <authorList>
            <person name="Tetu S.G."/>
            <person name="Matson E."/>
            <person name="Ren Q."/>
            <person name="Seshadri R."/>
            <person name="Elbourne L."/>
            <person name="Hassan K.A."/>
            <person name="Durkin A."/>
            <person name="Radune D."/>
            <person name="Mohamoud Y."/>
            <person name="Shay R."/>
            <person name="Jin S."/>
            <person name="Zhang X."/>
            <person name="Lucey K."/>
            <person name="Ballor N.R."/>
            <person name="Ottesen E."/>
            <person name="Rosenthal R."/>
            <person name="Allen A."/>
            <person name="Leadbetter J.R."/>
            <person name="Paulsen I.T."/>
        </authorList>
    </citation>
    <scope>NUCLEOTIDE SEQUENCE [LARGE SCALE GENOMIC DNA]</scope>
    <source>
        <strain evidence="10">ATCC BAA-888 / DSM 13862 / ZAS-9</strain>
    </source>
</reference>
<dbReference type="InterPro" id="IPR016035">
    <property type="entry name" value="Acyl_Trfase/lysoPLipase"/>
</dbReference>
<gene>
    <name evidence="9" type="primary">fabD</name>
    <name evidence="9" type="ordered locus">TREAZ_1220</name>
</gene>
<evidence type="ECO:0000256" key="1">
    <source>
        <dbReference type="ARBA" id="ARBA00013258"/>
    </source>
</evidence>
<feature type="domain" description="Malonyl-CoA:ACP transacylase (MAT)" evidence="8">
    <location>
        <begin position="8"/>
        <end position="312"/>
    </location>
</feature>
<evidence type="ECO:0000256" key="7">
    <source>
        <dbReference type="PIRSR" id="PIRSR000446-1"/>
    </source>
</evidence>
<dbReference type="GO" id="GO:0006633">
    <property type="term" value="P:fatty acid biosynthetic process"/>
    <property type="evidence" value="ECO:0007669"/>
    <property type="project" value="TreeGrafter"/>
</dbReference>
<dbReference type="PIRSF" id="PIRSF000446">
    <property type="entry name" value="Mct"/>
    <property type="match status" value="1"/>
</dbReference>
<dbReference type="InterPro" id="IPR014043">
    <property type="entry name" value="Acyl_transferase_dom"/>
</dbReference>
<evidence type="ECO:0000256" key="6">
    <source>
        <dbReference type="PIRNR" id="PIRNR000446"/>
    </source>
</evidence>
<evidence type="ECO:0000256" key="3">
    <source>
        <dbReference type="ARBA" id="ARBA00022679"/>
    </source>
</evidence>
<evidence type="ECO:0000313" key="9">
    <source>
        <dbReference type="EMBL" id="AEF80587.1"/>
    </source>
</evidence>
<dbReference type="eggNOG" id="COG0331">
    <property type="taxonomic scope" value="Bacteria"/>
</dbReference>
<dbReference type="InterPro" id="IPR050858">
    <property type="entry name" value="Mal-CoA-ACP_Trans/PKS_FabD"/>
</dbReference>
<dbReference type="PANTHER" id="PTHR42681">
    <property type="entry name" value="MALONYL-COA-ACYL CARRIER PROTEIN TRANSACYLASE, MITOCHONDRIAL"/>
    <property type="match status" value="1"/>
</dbReference>
<dbReference type="SMART" id="SM00827">
    <property type="entry name" value="PKS_AT"/>
    <property type="match status" value="1"/>
</dbReference>
<dbReference type="AlphaFoldDB" id="F5Y6Q0"/>
<dbReference type="SUPFAM" id="SSF55048">
    <property type="entry name" value="Probable ACP-binding domain of malonyl-CoA ACP transacylase"/>
    <property type="match status" value="1"/>
</dbReference>
<comment type="similarity">
    <text evidence="6">Belongs to the fabD family.</text>
</comment>
<keyword evidence="3 6" id="KW-0808">Transferase</keyword>
<dbReference type="GO" id="GO:0005829">
    <property type="term" value="C:cytosol"/>
    <property type="evidence" value="ECO:0007669"/>
    <property type="project" value="TreeGrafter"/>
</dbReference>
<dbReference type="Pfam" id="PF00698">
    <property type="entry name" value="Acyl_transf_1"/>
    <property type="match status" value="1"/>
</dbReference>
<accession>F5Y6Q0</accession>
<keyword evidence="10" id="KW-1185">Reference proteome</keyword>
<dbReference type="GO" id="GO:0004314">
    <property type="term" value="F:[acyl-carrier-protein] S-malonyltransferase activity"/>
    <property type="evidence" value="ECO:0007669"/>
    <property type="project" value="UniProtKB-EC"/>
</dbReference>
<dbReference type="Gene3D" id="3.30.70.250">
    <property type="entry name" value="Malonyl-CoA ACP transacylase, ACP-binding"/>
    <property type="match status" value="1"/>
</dbReference>
<organism evidence="9 10">
    <name type="scientific">Leadbettera azotonutricia (strain ATCC BAA-888 / DSM 13862 / ZAS-9)</name>
    <name type="common">Treponema azotonutricium</name>
    <dbReference type="NCBI Taxonomy" id="545695"/>
    <lineage>
        <taxon>Bacteria</taxon>
        <taxon>Pseudomonadati</taxon>
        <taxon>Spirochaetota</taxon>
        <taxon>Spirochaetia</taxon>
        <taxon>Spirochaetales</taxon>
        <taxon>Breznakiellaceae</taxon>
        <taxon>Leadbettera</taxon>
    </lineage>
</organism>
<dbReference type="InterPro" id="IPR024925">
    <property type="entry name" value="Malonyl_CoA-ACP_transAc"/>
</dbReference>
<reference evidence="9 10" key="2">
    <citation type="journal article" date="2011" name="ISME J.">
        <title>RNA-seq reveals cooperative metabolic interactions between two termite-gut spirochete species in co-culture.</title>
        <authorList>
            <person name="Rosenthal A.Z."/>
            <person name="Matson E.G."/>
            <person name="Eldar A."/>
            <person name="Leadbetter J.R."/>
        </authorList>
    </citation>
    <scope>NUCLEOTIDE SEQUENCE [LARGE SCALE GENOMIC DNA]</scope>
    <source>
        <strain evidence="10">ATCC BAA-888 / DSM 13862 / ZAS-9</strain>
    </source>
</reference>
<dbReference type="Proteomes" id="UP000009222">
    <property type="component" value="Chromosome"/>
</dbReference>
<evidence type="ECO:0000313" key="10">
    <source>
        <dbReference type="Proteomes" id="UP000009222"/>
    </source>
</evidence>
<dbReference type="OrthoDB" id="9805460at2"/>
<dbReference type="HOGENOM" id="CLU_030558_1_1_12"/>
<dbReference type="RefSeq" id="WP_015710774.1">
    <property type="nucleotide sequence ID" value="NC_015577.1"/>
</dbReference>
<protein>
    <recommendedName>
        <fullName evidence="2 6">Malonyl CoA-acyl carrier protein transacylase</fullName>
        <ecNumber evidence="1 6">2.3.1.39</ecNumber>
    </recommendedName>
</protein>
<dbReference type="SUPFAM" id="SSF52151">
    <property type="entry name" value="FabD/lysophospholipase-like"/>
    <property type="match status" value="1"/>
</dbReference>
<dbReference type="PANTHER" id="PTHR42681:SF1">
    <property type="entry name" value="MALONYL-COA-ACYL CARRIER PROTEIN TRANSACYLASE, MITOCHONDRIAL"/>
    <property type="match status" value="1"/>
</dbReference>
<evidence type="ECO:0000259" key="8">
    <source>
        <dbReference type="SMART" id="SM00827"/>
    </source>
</evidence>
<proteinExistence type="inferred from homology"/>
<dbReference type="Gene3D" id="3.40.366.10">
    <property type="entry name" value="Malonyl-Coenzyme A Acyl Carrier Protein, domain 2"/>
    <property type="match status" value="1"/>
</dbReference>
<dbReference type="EMBL" id="CP001841">
    <property type="protein sequence ID" value="AEF80587.1"/>
    <property type="molecule type" value="Genomic_DNA"/>
</dbReference>
<feature type="active site" evidence="7">
    <location>
        <position position="92"/>
    </location>
</feature>
<dbReference type="FunCoup" id="F5Y6Q0">
    <property type="interactions" value="382"/>
</dbReference>
<feature type="active site" evidence="7">
    <location>
        <position position="213"/>
    </location>
</feature>
<evidence type="ECO:0000256" key="5">
    <source>
        <dbReference type="ARBA" id="ARBA00048462"/>
    </source>
</evidence>
<evidence type="ECO:0000256" key="4">
    <source>
        <dbReference type="ARBA" id="ARBA00023315"/>
    </source>
</evidence>
<sequence length="321" mass="33369">MISRAFLLFPGQGAQYPGMALDILESSPAAQKLFALASSITGRDMKSLLKNSDAETLKRTDISQPAITLANLAAAAWLAEKGIKPSGVAGFSLGEYAALAAAGVLSEEDCFLLAAERGKAMQASADRIKADAGSGSAPGMAAVIGLAPDQVEGLIAEWKKEGAPFDKLFAANINSSRQTVVSGTAEALAESARRFIEAGCKRVIPLAVAGPFHSPLIADAAEAFRPFLEKARFNNPVLPLYSNVSGKPVSSGEEARKLALAQITSPVRWTDEEAAIQSAEGFDVCLEAGPGKVLQGLWKDSGSALPCLAAGTLIDLEKLLA</sequence>
<comment type="catalytic activity">
    <reaction evidence="5 6">
        <text>holo-[ACP] + malonyl-CoA = malonyl-[ACP] + CoA</text>
        <dbReference type="Rhea" id="RHEA:41792"/>
        <dbReference type="Rhea" id="RHEA-COMP:9623"/>
        <dbReference type="Rhea" id="RHEA-COMP:9685"/>
        <dbReference type="ChEBI" id="CHEBI:57287"/>
        <dbReference type="ChEBI" id="CHEBI:57384"/>
        <dbReference type="ChEBI" id="CHEBI:64479"/>
        <dbReference type="ChEBI" id="CHEBI:78449"/>
        <dbReference type="EC" id="2.3.1.39"/>
    </reaction>
</comment>
<evidence type="ECO:0000256" key="2">
    <source>
        <dbReference type="ARBA" id="ARBA00018953"/>
    </source>
</evidence>
<name>F5Y6Q0_LEAAZ</name>
<dbReference type="KEGG" id="taz:TREAZ_1220"/>
<dbReference type="InterPro" id="IPR001227">
    <property type="entry name" value="Ac_transferase_dom_sf"/>
</dbReference>
<dbReference type="InterPro" id="IPR016036">
    <property type="entry name" value="Malonyl_transacylase_ACP-bd"/>
</dbReference>